<feature type="transmembrane region" description="Helical" evidence="4">
    <location>
        <begin position="313"/>
        <end position="337"/>
    </location>
</feature>
<evidence type="ECO:0000256" key="4">
    <source>
        <dbReference type="SAM" id="Phobius"/>
    </source>
</evidence>
<dbReference type="eggNOG" id="COG0843">
    <property type="taxonomic scope" value="Bacteria"/>
</dbReference>
<feature type="region of interest" description="Disordered" evidence="3">
    <location>
        <begin position="537"/>
        <end position="589"/>
    </location>
</feature>
<dbReference type="AlphaFoldDB" id="K6P2Z3"/>
<reference evidence="6" key="2">
    <citation type="submission" date="2012-10" db="EMBL/GenBank/DDBJ databases">
        <title>Improved high-quality draft of Thermaerobacter subterraneus C21, DSM 13965.</title>
        <authorList>
            <consortium name="DOE Joint Genome Institute"/>
            <person name="Eisen J."/>
            <person name="Huntemann M."/>
            <person name="Wei C.-L."/>
            <person name="Han J."/>
            <person name="Detter J.C."/>
            <person name="Han C."/>
            <person name="Tapia R."/>
            <person name="Chen A."/>
            <person name="Kyrpides N."/>
            <person name="Mavromatis K."/>
            <person name="Markowitz V."/>
            <person name="Szeto E."/>
            <person name="Ivanova N."/>
            <person name="Mikhailova N."/>
            <person name="Ovchinnikova G."/>
            <person name="Pagani I."/>
            <person name="Pati A."/>
            <person name="Goodwin L."/>
            <person name="Nordberg H.P."/>
            <person name="Cantor M.N."/>
            <person name="Hua S.X."/>
            <person name="Woyke T."/>
            <person name="Eisen J."/>
            <person name="Klenk H.-P."/>
        </authorList>
    </citation>
    <scope>NUCLEOTIDE SEQUENCE [LARGE SCALE GENOMIC DNA]</scope>
    <source>
        <strain evidence="6">DSM 13965</strain>
    </source>
</reference>
<dbReference type="GO" id="GO:0009060">
    <property type="term" value="P:aerobic respiration"/>
    <property type="evidence" value="ECO:0007669"/>
    <property type="project" value="InterPro"/>
</dbReference>
<feature type="transmembrane region" description="Helical" evidence="4">
    <location>
        <begin position="82"/>
        <end position="107"/>
    </location>
</feature>
<evidence type="ECO:0000256" key="1">
    <source>
        <dbReference type="ARBA" id="ARBA00022660"/>
    </source>
</evidence>
<evidence type="ECO:0000259" key="5">
    <source>
        <dbReference type="PROSITE" id="PS50855"/>
    </source>
</evidence>
<feature type="transmembrane region" description="Helical" evidence="4">
    <location>
        <begin position="39"/>
        <end position="62"/>
    </location>
</feature>
<feature type="transmembrane region" description="Helical" evidence="4">
    <location>
        <begin position="486"/>
        <end position="511"/>
    </location>
</feature>
<dbReference type="SUPFAM" id="SSF81442">
    <property type="entry name" value="Cytochrome c oxidase subunit I-like"/>
    <property type="match status" value="1"/>
</dbReference>
<gene>
    <name evidence="6" type="ORF">ThesuDRAFT_01182</name>
</gene>
<keyword evidence="4" id="KW-1133">Transmembrane helix</keyword>
<protein>
    <submittedName>
        <fullName evidence="6">Heme/copper-type cytochrome/quinol oxidase, subunit 1</fullName>
    </submittedName>
</protein>
<comment type="caution">
    <text evidence="6">The sequence shown here is derived from an EMBL/GenBank/DDBJ whole genome shotgun (WGS) entry which is preliminary data.</text>
</comment>
<dbReference type="Proteomes" id="UP000005710">
    <property type="component" value="Unassembled WGS sequence"/>
</dbReference>
<dbReference type="Pfam" id="PF00115">
    <property type="entry name" value="COX1"/>
    <property type="match status" value="1"/>
</dbReference>
<sequence>MASSTVVATRTPAPAGPAAGFRTCPVTGLAVHRQAETLIIVNAVTAVVFLAFGGLLALLIGLTRWPAVHLLPAELFYRFVTAHGTTMLVFWILFFEVAGLYFGSAVLLNTRLVTPRAGWIAYALMLAGALVTEAAMLTGEANVMVTAYPPLKGHPAFYLGLIVFTVGALVAVGVFFATVLRARAEGLVKTSLPLVTYAFLAAAVLAVFTLVSGALALIPTFLWSMGWLPSVDPAVYRLLFWGFGHGSQQVNLAAMVGVWYALASLTVGARPLHEGLSRLAFFLYVAFIQLGSIHHLLVDPGLGTSNRIMNTSYFMYLATVGSMIHAFSIPSAVEVAQRERGHHRGLFTWLRKAPWGEPGFAALALSVLWFGFVGGVTGVIMGQMQLNMLVHNTLFVPGHFHSTVVAGTTVAFMGIAYYLLPLIGQRPLAFPGLARWQPYIYSLGLAVLTGSMMAAGKLGVPRRLWDITYQQAAIPVTVFEDPRVQLLLAGVGMGAVLAVLGGAMFVAVMLGTLFSHRTTTRVGAGLRIALPATAPGAIPPITGGSGPEGPGGEQGRQAQGAPGGTGPAGHRAGPAAGAGYGAAPEPGAPGARVEAPGTVVLVFAFLAWFVLMYVVAWSNLHKVWPVG</sequence>
<name>K6P2Z3_9FIRM</name>
<dbReference type="GO" id="GO:0004129">
    <property type="term" value="F:cytochrome-c oxidase activity"/>
    <property type="evidence" value="ECO:0007669"/>
    <property type="project" value="InterPro"/>
</dbReference>
<feature type="transmembrane region" description="Helical" evidence="4">
    <location>
        <begin position="275"/>
        <end position="293"/>
    </location>
</feature>
<dbReference type="PRINTS" id="PR01165">
    <property type="entry name" value="CYCOXIDASEI"/>
</dbReference>
<feature type="compositionally biased region" description="Gly residues" evidence="3">
    <location>
        <begin position="543"/>
        <end position="554"/>
    </location>
</feature>
<evidence type="ECO:0000256" key="3">
    <source>
        <dbReference type="SAM" id="MobiDB-lite"/>
    </source>
</evidence>
<keyword evidence="4" id="KW-0472">Membrane</keyword>
<feature type="transmembrane region" description="Helical" evidence="4">
    <location>
        <begin position="194"/>
        <end position="218"/>
    </location>
</feature>
<dbReference type="RefSeq" id="WP_006903445.1">
    <property type="nucleotide sequence ID" value="NZ_JH976535.1"/>
</dbReference>
<keyword evidence="1" id="KW-0679">Respiratory chain</keyword>
<keyword evidence="4" id="KW-0812">Transmembrane</keyword>
<evidence type="ECO:0000313" key="6">
    <source>
        <dbReference type="EMBL" id="EKP95430.1"/>
    </source>
</evidence>
<dbReference type="InterPro" id="IPR000883">
    <property type="entry name" value="Cyt_C_Oxase_1"/>
</dbReference>
<dbReference type="GO" id="GO:0020037">
    <property type="term" value="F:heme binding"/>
    <property type="evidence" value="ECO:0007669"/>
    <property type="project" value="InterPro"/>
</dbReference>
<feature type="transmembrane region" description="Helical" evidence="4">
    <location>
        <begin position="358"/>
        <end position="380"/>
    </location>
</feature>
<organism evidence="6 7">
    <name type="scientific">Thermaerobacter subterraneus DSM 13965</name>
    <dbReference type="NCBI Taxonomy" id="867903"/>
    <lineage>
        <taxon>Bacteria</taxon>
        <taxon>Bacillati</taxon>
        <taxon>Bacillota</taxon>
        <taxon>Clostridia</taxon>
        <taxon>Eubacteriales</taxon>
        <taxon>Clostridiales Family XVII. Incertae Sedis</taxon>
        <taxon>Thermaerobacter</taxon>
    </lineage>
</organism>
<dbReference type="STRING" id="867903.ThesuDRAFT_01182"/>
<feature type="transmembrane region" description="Helical" evidence="4">
    <location>
        <begin position="440"/>
        <end position="460"/>
    </location>
</feature>
<dbReference type="InterPro" id="IPR023616">
    <property type="entry name" value="Cyt_c_oxase-like_su1_dom"/>
</dbReference>
<feature type="compositionally biased region" description="Low complexity" evidence="3">
    <location>
        <begin position="568"/>
        <end position="589"/>
    </location>
</feature>
<feature type="transmembrane region" description="Helical" evidence="4">
    <location>
        <begin position="119"/>
        <end position="137"/>
    </location>
</feature>
<dbReference type="EMBL" id="AENY02000002">
    <property type="protein sequence ID" value="EKP95430.1"/>
    <property type="molecule type" value="Genomic_DNA"/>
</dbReference>
<accession>K6P2Z3</accession>
<keyword evidence="1" id="KW-0813">Transport</keyword>
<feature type="domain" description="Cytochrome oxidase subunit I profile" evidence="5">
    <location>
        <begin position="44"/>
        <end position="513"/>
    </location>
</feature>
<feature type="transmembrane region" description="Helical" evidence="4">
    <location>
        <begin position="157"/>
        <end position="182"/>
    </location>
</feature>
<feature type="transmembrane region" description="Helical" evidence="4">
    <location>
        <begin position="238"/>
        <end position="263"/>
    </location>
</feature>
<keyword evidence="7" id="KW-1185">Reference proteome</keyword>
<dbReference type="PANTHER" id="PTHR10422">
    <property type="entry name" value="CYTOCHROME C OXIDASE SUBUNIT 1"/>
    <property type="match status" value="1"/>
</dbReference>
<proteinExistence type="predicted"/>
<feature type="transmembrane region" description="Helical" evidence="4">
    <location>
        <begin position="400"/>
        <end position="420"/>
    </location>
</feature>
<dbReference type="InterPro" id="IPR036927">
    <property type="entry name" value="Cyt_c_oxase-like_su1_sf"/>
</dbReference>
<keyword evidence="2" id="KW-0249">Electron transport</keyword>
<dbReference type="HOGENOM" id="CLU_033807_0_0_9"/>
<dbReference type="Gene3D" id="1.20.210.10">
    <property type="entry name" value="Cytochrome c oxidase-like, subunit I domain"/>
    <property type="match status" value="1"/>
</dbReference>
<evidence type="ECO:0000256" key="2">
    <source>
        <dbReference type="ARBA" id="ARBA00022982"/>
    </source>
</evidence>
<evidence type="ECO:0000313" key="7">
    <source>
        <dbReference type="Proteomes" id="UP000005710"/>
    </source>
</evidence>
<dbReference type="GO" id="GO:0016020">
    <property type="term" value="C:membrane"/>
    <property type="evidence" value="ECO:0007669"/>
    <property type="project" value="InterPro"/>
</dbReference>
<feature type="transmembrane region" description="Helical" evidence="4">
    <location>
        <begin position="599"/>
        <end position="620"/>
    </location>
</feature>
<reference evidence="6" key="1">
    <citation type="submission" date="2010-10" db="EMBL/GenBank/DDBJ databases">
        <authorList>
            <consortium name="US DOE Joint Genome Institute (JGI-PGF)"/>
            <person name="Lucas S."/>
            <person name="Copeland A."/>
            <person name="Lapidus A."/>
            <person name="Bruce D."/>
            <person name="Goodwin L."/>
            <person name="Pitluck S."/>
            <person name="Kyrpides N."/>
            <person name="Mavromatis K."/>
            <person name="Detter J.C."/>
            <person name="Han C."/>
            <person name="Land M."/>
            <person name="Hauser L."/>
            <person name="Markowitz V."/>
            <person name="Cheng J.-F."/>
            <person name="Hugenholtz P."/>
            <person name="Woyke T."/>
            <person name="Wu D."/>
            <person name="Pukall R."/>
            <person name="Wahrenburg C."/>
            <person name="Brambilla E."/>
            <person name="Klenk H.-P."/>
            <person name="Eisen J.A."/>
        </authorList>
    </citation>
    <scope>NUCLEOTIDE SEQUENCE [LARGE SCALE GENOMIC DNA]</scope>
    <source>
        <strain evidence="6">DSM 13965</strain>
    </source>
</reference>
<dbReference type="PANTHER" id="PTHR10422:SF40">
    <property type="entry name" value="CYTOCHROME C OXIDASE SUBUNIT I"/>
    <property type="match status" value="1"/>
</dbReference>
<dbReference type="PROSITE" id="PS50855">
    <property type="entry name" value="COX1"/>
    <property type="match status" value="1"/>
</dbReference>